<protein>
    <submittedName>
        <fullName evidence="2">24897_t:CDS:1</fullName>
    </submittedName>
</protein>
<feature type="non-terminal residue" evidence="2">
    <location>
        <position position="188"/>
    </location>
</feature>
<dbReference type="OrthoDB" id="2375509at2759"/>
<evidence type="ECO:0000256" key="1">
    <source>
        <dbReference type="SAM" id="MobiDB-lite"/>
    </source>
</evidence>
<feature type="compositionally biased region" description="Polar residues" evidence="1">
    <location>
        <begin position="159"/>
        <end position="188"/>
    </location>
</feature>
<sequence>TNCPFTKDLDGQCIKVGQSKVCVVKGVYTYSLPGVLPDEECGGIVGTTPPTNTTVDTCPIYDAIGNALVRSTTAPTFSWLCCDSNACIVPVNVKVSSNQANTNCASTQYSLMCFRDNGGWSCTGSIGSVITDLTQAIGGCTLQLTLSSLSIQTQSSVSAQKTDSSSTSAQTGKPVSSTPTGKPNTPSL</sequence>
<feature type="non-terminal residue" evidence="2">
    <location>
        <position position="1"/>
    </location>
</feature>
<keyword evidence="3" id="KW-1185">Reference proteome</keyword>
<proteinExistence type="predicted"/>
<evidence type="ECO:0000313" key="2">
    <source>
        <dbReference type="EMBL" id="CAG8813002.1"/>
    </source>
</evidence>
<evidence type="ECO:0000313" key="3">
    <source>
        <dbReference type="Proteomes" id="UP000789405"/>
    </source>
</evidence>
<comment type="caution">
    <text evidence="2">The sequence shown here is derived from an EMBL/GenBank/DDBJ whole genome shotgun (WGS) entry which is preliminary data.</text>
</comment>
<dbReference type="EMBL" id="CAJVPY010049526">
    <property type="protein sequence ID" value="CAG8813002.1"/>
    <property type="molecule type" value="Genomic_DNA"/>
</dbReference>
<dbReference type="AlphaFoldDB" id="A0A9N9K5M7"/>
<feature type="region of interest" description="Disordered" evidence="1">
    <location>
        <begin position="157"/>
        <end position="188"/>
    </location>
</feature>
<reference evidence="2" key="1">
    <citation type="submission" date="2021-06" db="EMBL/GenBank/DDBJ databases">
        <authorList>
            <person name="Kallberg Y."/>
            <person name="Tangrot J."/>
            <person name="Rosling A."/>
        </authorList>
    </citation>
    <scope>NUCLEOTIDE SEQUENCE</scope>
    <source>
        <strain evidence="2">MA453B</strain>
    </source>
</reference>
<name>A0A9N9K5M7_9GLOM</name>
<gene>
    <name evidence="2" type="ORF">DERYTH_LOCUS25729</name>
</gene>
<accession>A0A9N9K5M7</accession>
<organism evidence="2 3">
    <name type="scientific">Dentiscutata erythropus</name>
    <dbReference type="NCBI Taxonomy" id="1348616"/>
    <lineage>
        <taxon>Eukaryota</taxon>
        <taxon>Fungi</taxon>
        <taxon>Fungi incertae sedis</taxon>
        <taxon>Mucoromycota</taxon>
        <taxon>Glomeromycotina</taxon>
        <taxon>Glomeromycetes</taxon>
        <taxon>Diversisporales</taxon>
        <taxon>Gigasporaceae</taxon>
        <taxon>Dentiscutata</taxon>
    </lineage>
</organism>
<dbReference type="Proteomes" id="UP000789405">
    <property type="component" value="Unassembled WGS sequence"/>
</dbReference>